<evidence type="ECO:0000313" key="5">
    <source>
        <dbReference type="Proteomes" id="UP000239648"/>
    </source>
</evidence>
<accession>A0A2S6G2C2</accession>
<feature type="transmembrane region" description="Helical" evidence="1">
    <location>
        <begin position="82"/>
        <end position="101"/>
    </location>
</feature>
<dbReference type="EMBL" id="PTIU01000043">
    <property type="protein sequence ID" value="PPK51603.1"/>
    <property type="molecule type" value="Genomic_DNA"/>
</dbReference>
<dbReference type="RefSeq" id="WP_181049725.1">
    <property type="nucleotide sequence ID" value="NZ_PTIT01000042.1"/>
</dbReference>
<gene>
    <name evidence="3" type="ORF">B0H24_104314</name>
    <name evidence="2" type="ORF">BY455_1421</name>
</gene>
<protein>
    <submittedName>
        <fullName evidence="3">Uncharacterized protein</fullName>
    </submittedName>
</protein>
<sequence length="176" mass="19224">ENENRWRHHTGVAALAGTLAETVGKWSEKASQAGSRFGQAIERYVGRFLRFVGRGIGIGTGIVMAVWDGIRGWQEIQEGNGWVGALFITSGITSLVAMAAFTKFGALIFGASSTGIGIILVVLVIAIAVLIEIFKDNKIQDWMERCYFGAFDKDERYHDPKRELSELELALNGMGG</sequence>
<evidence type="ECO:0000313" key="2">
    <source>
        <dbReference type="EMBL" id="PPK49916.1"/>
    </source>
</evidence>
<name>A0A2S6G2C2_9GAMM</name>
<keyword evidence="1" id="KW-0812">Transmembrane</keyword>
<feature type="transmembrane region" description="Helical" evidence="1">
    <location>
        <begin position="107"/>
        <end position="134"/>
    </location>
</feature>
<keyword evidence="5" id="KW-1185">Reference proteome</keyword>
<proteinExistence type="predicted"/>
<dbReference type="EMBL" id="PTIT01000042">
    <property type="protein sequence ID" value="PPK49916.1"/>
    <property type="molecule type" value="Genomic_DNA"/>
</dbReference>
<feature type="transmembrane region" description="Helical" evidence="1">
    <location>
        <begin position="51"/>
        <end position="70"/>
    </location>
</feature>
<keyword evidence="1" id="KW-1133">Transmembrane helix</keyword>
<dbReference type="Proteomes" id="UP000239446">
    <property type="component" value="Unassembled WGS sequence"/>
</dbReference>
<feature type="non-terminal residue" evidence="3">
    <location>
        <position position="1"/>
    </location>
</feature>
<organism evidence="3 4">
    <name type="scientific">Marinobacter persicus</name>
    <dbReference type="NCBI Taxonomy" id="930118"/>
    <lineage>
        <taxon>Bacteria</taxon>
        <taxon>Pseudomonadati</taxon>
        <taxon>Pseudomonadota</taxon>
        <taxon>Gammaproteobacteria</taxon>
        <taxon>Pseudomonadales</taxon>
        <taxon>Marinobacteraceae</taxon>
        <taxon>Marinobacter</taxon>
    </lineage>
</organism>
<dbReference type="AlphaFoldDB" id="A0A2S6G2C2"/>
<keyword evidence="1" id="KW-0472">Membrane</keyword>
<evidence type="ECO:0000256" key="1">
    <source>
        <dbReference type="SAM" id="Phobius"/>
    </source>
</evidence>
<reference evidence="2 5" key="1">
    <citation type="submission" date="2018-02" db="EMBL/GenBank/DDBJ databases">
        <title>Deep subsurface shale carbon reservoir microbial communities from Ohio and West Virginia, USA.</title>
        <authorList>
            <person name="Wrighton K."/>
        </authorList>
    </citation>
    <scope>NUCLEOTIDE SEQUENCE [LARGE SCALE GENOMIC DNA]</scope>
    <source>
        <strain evidence="2 5">UTICA-S1B6</strain>
    </source>
</reference>
<comment type="caution">
    <text evidence="3">The sequence shown here is derived from an EMBL/GenBank/DDBJ whole genome shotgun (WGS) entry which is preliminary data.</text>
</comment>
<reference evidence="3 4" key="2">
    <citation type="submission" date="2018-02" db="EMBL/GenBank/DDBJ databases">
        <title>Subsurface microbial communities from deep shales in Ohio and West Virginia, USA.</title>
        <authorList>
            <person name="Wrighton K."/>
        </authorList>
    </citation>
    <scope>NUCLEOTIDE SEQUENCE [LARGE SCALE GENOMIC DNA]</scope>
    <source>
        <strain evidence="3 4">UTICA-S1B9</strain>
    </source>
</reference>
<dbReference type="Proteomes" id="UP000239648">
    <property type="component" value="Unassembled WGS sequence"/>
</dbReference>
<evidence type="ECO:0000313" key="3">
    <source>
        <dbReference type="EMBL" id="PPK51603.1"/>
    </source>
</evidence>
<evidence type="ECO:0000313" key="4">
    <source>
        <dbReference type="Proteomes" id="UP000239446"/>
    </source>
</evidence>